<evidence type="ECO:0000259" key="3">
    <source>
        <dbReference type="PROSITE" id="PS51900"/>
    </source>
</evidence>
<dbReference type="PROSITE" id="PS51900">
    <property type="entry name" value="CB"/>
    <property type="match status" value="1"/>
</dbReference>
<dbReference type="InterPro" id="IPR011010">
    <property type="entry name" value="DNA_brk_join_enz"/>
</dbReference>
<dbReference type="Proteomes" id="UP001139011">
    <property type="component" value="Unassembled WGS sequence"/>
</dbReference>
<feature type="domain" description="Core-binding (CB)" evidence="3">
    <location>
        <begin position="1"/>
        <end position="85"/>
    </location>
</feature>
<keyword evidence="5" id="KW-1185">Reference proteome</keyword>
<reference evidence="4" key="1">
    <citation type="submission" date="2021-09" db="EMBL/GenBank/DDBJ databases">
        <title>Genome analysis of Fictibacillus sp. KIGAM418 isolated from marine sediment.</title>
        <authorList>
            <person name="Seo M.-J."/>
            <person name="Cho E.-S."/>
            <person name="Hwang C.Y."/>
        </authorList>
    </citation>
    <scope>NUCLEOTIDE SEQUENCE</scope>
    <source>
        <strain evidence="4">KIGAM418</strain>
    </source>
</reference>
<dbReference type="InterPro" id="IPR004107">
    <property type="entry name" value="Integrase_SAM-like_N"/>
</dbReference>
<keyword evidence="1 2" id="KW-0238">DNA-binding</keyword>
<proteinExistence type="predicted"/>
<comment type="caution">
    <text evidence="4">The sequence shown here is derived from an EMBL/GenBank/DDBJ whole genome shotgun (WGS) entry which is preliminary data.</text>
</comment>
<dbReference type="InterPro" id="IPR010998">
    <property type="entry name" value="Integrase_recombinase_N"/>
</dbReference>
<sequence>MLEDDFLRYLQVEKNYSHNTLKSYAFNLQLYPAFLTKHDRSILLADLSPATTRRFIQEQVMQYQIKPRTLQCRISALKSFCEYCVKENYMNHNFMLGVQAPKSDKKIPVYMTLQELKQLFTYLENDTGKFATRNHVLVASFAAYLCNAITSK</sequence>
<evidence type="ECO:0000313" key="5">
    <source>
        <dbReference type="Proteomes" id="UP001139011"/>
    </source>
</evidence>
<dbReference type="GO" id="GO:0015074">
    <property type="term" value="P:DNA integration"/>
    <property type="evidence" value="ECO:0007669"/>
    <property type="project" value="InterPro"/>
</dbReference>
<protein>
    <submittedName>
        <fullName evidence="4">Site-specific integrase</fullName>
    </submittedName>
</protein>
<dbReference type="EMBL" id="JAIWJX010000002">
    <property type="protein sequence ID" value="MCK6257348.1"/>
    <property type="molecule type" value="Genomic_DNA"/>
</dbReference>
<dbReference type="Gene3D" id="1.10.150.130">
    <property type="match status" value="1"/>
</dbReference>
<evidence type="ECO:0000256" key="1">
    <source>
        <dbReference type="ARBA" id="ARBA00023125"/>
    </source>
</evidence>
<gene>
    <name evidence="4" type="ORF">LCY76_12165</name>
</gene>
<dbReference type="GO" id="GO:0003677">
    <property type="term" value="F:DNA binding"/>
    <property type="evidence" value="ECO:0007669"/>
    <property type="project" value="UniProtKB-UniRule"/>
</dbReference>
<accession>A0A9X1XDD4</accession>
<evidence type="ECO:0000313" key="4">
    <source>
        <dbReference type="EMBL" id="MCK6257348.1"/>
    </source>
</evidence>
<evidence type="ECO:0000256" key="2">
    <source>
        <dbReference type="PROSITE-ProRule" id="PRU01248"/>
    </source>
</evidence>
<dbReference type="Pfam" id="PF02899">
    <property type="entry name" value="Phage_int_SAM_1"/>
    <property type="match status" value="1"/>
</dbReference>
<organism evidence="4 5">
    <name type="scientific">Fictibacillus marinisediminis</name>
    <dbReference type="NCBI Taxonomy" id="2878389"/>
    <lineage>
        <taxon>Bacteria</taxon>
        <taxon>Bacillati</taxon>
        <taxon>Bacillota</taxon>
        <taxon>Bacilli</taxon>
        <taxon>Bacillales</taxon>
        <taxon>Fictibacillaceae</taxon>
        <taxon>Fictibacillus</taxon>
    </lineage>
</organism>
<name>A0A9X1XDD4_9BACL</name>
<dbReference type="InterPro" id="IPR044068">
    <property type="entry name" value="CB"/>
</dbReference>
<dbReference type="AlphaFoldDB" id="A0A9X1XDD4"/>
<dbReference type="SUPFAM" id="SSF56349">
    <property type="entry name" value="DNA breaking-rejoining enzymes"/>
    <property type="match status" value="1"/>
</dbReference>